<name>A0A841GVQ4_9BACT</name>
<reference evidence="1 2" key="1">
    <citation type="submission" date="2020-08" db="EMBL/GenBank/DDBJ databases">
        <title>Genomic Encyclopedia of Type Strains, Phase IV (KMG-IV): sequencing the most valuable type-strain genomes for metagenomic binning, comparative biology and taxonomic classification.</title>
        <authorList>
            <person name="Goeker M."/>
        </authorList>
    </citation>
    <scope>NUCLEOTIDE SEQUENCE [LARGE SCALE GENOMIC DNA]</scope>
    <source>
        <strain evidence="1 2">DSM 29007</strain>
    </source>
</reference>
<comment type="caution">
    <text evidence="1">The sequence shown here is derived from an EMBL/GenBank/DDBJ whole genome shotgun (WGS) entry which is preliminary data.</text>
</comment>
<evidence type="ECO:0000313" key="1">
    <source>
        <dbReference type="EMBL" id="MBB6069878.1"/>
    </source>
</evidence>
<dbReference type="Proteomes" id="UP000582837">
    <property type="component" value="Unassembled WGS sequence"/>
</dbReference>
<keyword evidence="2" id="KW-1185">Reference proteome</keyword>
<sequence>MDRNEPEARRLRDEMVTLARKILRGETGVLPGSAAMMQYRWGAGLHEMDEDLLVFLGIDSQEDHLPSGSARRYWNPDALARADAQIAEAEAFYREVAFAACESLIRRFRTD</sequence>
<organism evidence="1 2">
    <name type="scientific">Longimicrobium terrae</name>
    <dbReference type="NCBI Taxonomy" id="1639882"/>
    <lineage>
        <taxon>Bacteria</taxon>
        <taxon>Pseudomonadati</taxon>
        <taxon>Gemmatimonadota</taxon>
        <taxon>Longimicrobiia</taxon>
        <taxon>Longimicrobiales</taxon>
        <taxon>Longimicrobiaceae</taxon>
        <taxon>Longimicrobium</taxon>
    </lineage>
</organism>
<dbReference type="EMBL" id="JACHIA010000003">
    <property type="protein sequence ID" value="MBB6069878.1"/>
    <property type="molecule type" value="Genomic_DNA"/>
</dbReference>
<proteinExistence type="predicted"/>
<dbReference type="RefSeq" id="WP_170039393.1">
    <property type="nucleotide sequence ID" value="NZ_JABDTL010000002.1"/>
</dbReference>
<evidence type="ECO:0000313" key="2">
    <source>
        <dbReference type="Proteomes" id="UP000582837"/>
    </source>
</evidence>
<evidence type="ECO:0008006" key="3">
    <source>
        <dbReference type="Google" id="ProtNLM"/>
    </source>
</evidence>
<accession>A0A841GVQ4</accession>
<protein>
    <recommendedName>
        <fullName evidence="3">DUF2489 domain-containing protein</fullName>
    </recommendedName>
</protein>
<gene>
    <name evidence="1" type="ORF">HNQ61_001495</name>
</gene>
<dbReference type="AlphaFoldDB" id="A0A841GVQ4"/>